<dbReference type="GO" id="GO:0005634">
    <property type="term" value="C:nucleus"/>
    <property type="evidence" value="ECO:0007669"/>
    <property type="project" value="InterPro"/>
</dbReference>
<dbReference type="SUPFAM" id="SSF143113">
    <property type="entry name" value="NAP-like"/>
    <property type="match status" value="1"/>
</dbReference>
<dbReference type="InterPro" id="IPR002164">
    <property type="entry name" value="NAP_family"/>
</dbReference>
<dbReference type="Pfam" id="PF00956">
    <property type="entry name" value="NAP"/>
    <property type="match status" value="1"/>
</dbReference>
<comment type="similarity">
    <text evidence="1 2">Belongs to the nucleosome assembly protein (NAP) family.</text>
</comment>
<dbReference type="EMBL" id="CAJGYM010000116">
    <property type="protein sequence ID" value="CAD6198153.1"/>
    <property type="molecule type" value="Genomic_DNA"/>
</dbReference>
<organism evidence="4 5">
    <name type="scientific">Caenorhabditis auriculariae</name>
    <dbReference type="NCBI Taxonomy" id="2777116"/>
    <lineage>
        <taxon>Eukaryota</taxon>
        <taxon>Metazoa</taxon>
        <taxon>Ecdysozoa</taxon>
        <taxon>Nematoda</taxon>
        <taxon>Chromadorea</taxon>
        <taxon>Rhabditida</taxon>
        <taxon>Rhabditina</taxon>
        <taxon>Rhabditomorpha</taxon>
        <taxon>Rhabditoidea</taxon>
        <taxon>Rhabditidae</taxon>
        <taxon>Peloderinae</taxon>
        <taxon>Caenorhabditis</taxon>
    </lineage>
</organism>
<accession>A0A8S1HY97</accession>
<evidence type="ECO:0000256" key="1">
    <source>
        <dbReference type="ARBA" id="ARBA00009947"/>
    </source>
</evidence>
<reference evidence="4" key="1">
    <citation type="submission" date="2020-10" db="EMBL/GenBank/DDBJ databases">
        <authorList>
            <person name="Kikuchi T."/>
        </authorList>
    </citation>
    <scope>NUCLEOTIDE SEQUENCE</scope>
    <source>
        <strain evidence="4">NKZ352</strain>
    </source>
</reference>
<proteinExistence type="inferred from homology"/>
<dbReference type="Proteomes" id="UP000835052">
    <property type="component" value="Unassembled WGS sequence"/>
</dbReference>
<dbReference type="OrthoDB" id="19419at2759"/>
<dbReference type="Gene3D" id="1.20.5.1500">
    <property type="match status" value="1"/>
</dbReference>
<evidence type="ECO:0000256" key="3">
    <source>
        <dbReference type="SAM" id="MobiDB-lite"/>
    </source>
</evidence>
<sequence length="396" mass="45403">MSEPAAKKLKVDEIPNHLSTMDETCKKNLVDIDNVQSQLDKLSEDAAEEILKIEQKFNKSRQPLYARRNTLIQLIPAFWATAFLNHPQLSAMLSEHEEELIGALKQVEVEEFEDIKSGYKIILTFTENEYFDTERIEKTYNLSIEQPVSTTSSIKWKAGRQPAKTDLAEGQPVTFVEWLNENIPPDSDEIAEVIKDDLFPNPLQYYLMPDVDEGDEEFNRFLEEDAEDEETLDEVYENAGSDADAAPDREFHWFSTITPLNFLSTAEPISKLRDLAIFRMTYAQLSLHFNFELIIKASSAHYNTFLCKSNHDDSQLVGRGFGGSGDISFELRFSLRRSWRRRLRRAQVPQRPDELRRRAHVPTTSPAKPQTAVPPQRMITHGKSTSAAFETQLTQV</sequence>
<keyword evidence="5" id="KW-1185">Reference proteome</keyword>
<evidence type="ECO:0000313" key="5">
    <source>
        <dbReference type="Proteomes" id="UP000835052"/>
    </source>
</evidence>
<dbReference type="InterPro" id="IPR037231">
    <property type="entry name" value="NAP-like_sf"/>
</dbReference>
<dbReference type="GO" id="GO:0006334">
    <property type="term" value="P:nucleosome assembly"/>
    <property type="evidence" value="ECO:0007669"/>
    <property type="project" value="InterPro"/>
</dbReference>
<gene>
    <name evidence="4" type="ORF">CAUJ_LOCUS14059</name>
</gene>
<evidence type="ECO:0000313" key="4">
    <source>
        <dbReference type="EMBL" id="CAD6198153.1"/>
    </source>
</evidence>
<name>A0A8S1HY97_9PELO</name>
<protein>
    <submittedName>
        <fullName evidence="4">Uncharacterized protein</fullName>
    </submittedName>
</protein>
<dbReference type="PANTHER" id="PTHR11875">
    <property type="entry name" value="TESTIS-SPECIFIC Y-ENCODED PROTEIN"/>
    <property type="match status" value="1"/>
</dbReference>
<feature type="region of interest" description="Disordered" evidence="3">
    <location>
        <begin position="346"/>
        <end position="376"/>
    </location>
</feature>
<dbReference type="AlphaFoldDB" id="A0A8S1HY97"/>
<evidence type="ECO:0000256" key="2">
    <source>
        <dbReference type="RuleBase" id="RU003876"/>
    </source>
</evidence>
<dbReference type="Gene3D" id="3.30.1120.90">
    <property type="entry name" value="Nucleosome assembly protein"/>
    <property type="match status" value="1"/>
</dbReference>
<comment type="caution">
    <text evidence="4">The sequence shown here is derived from an EMBL/GenBank/DDBJ whole genome shotgun (WGS) entry which is preliminary data.</text>
</comment>